<feature type="transmembrane region" description="Helical" evidence="1">
    <location>
        <begin position="158"/>
        <end position="180"/>
    </location>
</feature>
<reference evidence="2" key="1">
    <citation type="journal article" date="2022" name="Nat. Microbiol.">
        <title>Unique mobile elements and scalable gene flow at the prokaryote-eukaryote boundary revealed by circularized Asgard archaea genomes.</title>
        <authorList>
            <person name="Wu F."/>
            <person name="Speth D.R."/>
            <person name="Philosof A."/>
            <person name="Cremiere A."/>
            <person name="Narayanan A."/>
            <person name="Barco R.A."/>
            <person name="Connon S.A."/>
            <person name="Amend J.P."/>
            <person name="Antoshechkin I.A."/>
            <person name="Orphan V.J."/>
        </authorList>
    </citation>
    <scope>NUCLEOTIDE SEQUENCE</scope>
    <source>
        <strain evidence="2">PM71</strain>
    </source>
</reference>
<sequence>MYSKKKEKDFHKQLTQKRRRMSLYSTAVKLAEYGEAEASIKTPPKRKTSKYVSKNWSRWKPFVQIICTVLGSSILYVIALKKYPTNSLVYLFMFTILGIFTVNFGVGLLFKYLSSGAYSISRLFFEFFYIIAIIVATISALYLPTVIVLLVVGKSVDWLKYLFIIAIIVFPIAYVIGLLFNHIKETGLSVREYFSYLFNRERKNEEKRKTTKQINRYNDFYSGLNRIQENYNRRTSKKLRAEDLLSSSSE</sequence>
<dbReference type="AlphaFoldDB" id="A0A9Y1BKN2"/>
<keyword evidence="1" id="KW-0472">Membrane</keyword>
<feature type="transmembrane region" description="Helical" evidence="1">
    <location>
        <begin position="91"/>
        <end position="113"/>
    </location>
</feature>
<feature type="transmembrane region" description="Helical" evidence="1">
    <location>
        <begin position="125"/>
        <end position="152"/>
    </location>
</feature>
<organism evidence="2">
    <name type="scientific">Candidatus Heimdallarchaeum aukensis</name>
    <dbReference type="NCBI Taxonomy" id="2876573"/>
    <lineage>
        <taxon>Archaea</taxon>
        <taxon>Promethearchaeati</taxon>
        <taxon>Candidatus Heimdallarchaeota</taxon>
        <taxon>Candidatus Heimdallarchaeia (ex Rinke et al. 2021) (nom. nud.)</taxon>
        <taxon>Candidatus Heimdallarchaeales</taxon>
        <taxon>Candidatus Heimdallarchaeaceae</taxon>
        <taxon>Candidatus Heimdallarchaeum</taxon>
    </lineage>
</organism>
<accession>A0A9Y1BKN2</accession>
<dbReference type="EMBL" id="CP084166">
    <property type="protein sequence ID" value="UJG40009.1"/>
    <property type="molecule type" value="Genomic_DNA"/>
</dbReference>
<evidence type="ECO:0000256" key="1">
    <source>
        <dbReference type="SAM" id="Phobius"/>
    </source>
</evidence>
<evidence type="ECO:0000313" key="2">
    <source>
        <dbReference type="EMBL" id="UJG40009.1"/>
    </source>
</evidence>
<gene>
    <name evidence="2" type="ORF">K9W45_09160</name>
</gene>
<dbReference type="Proteomes" id="UP001201020">
    <property type="component" value="Chromosome"/>
</dbReference>
<protein>
    <submittedName>
        <fullName evidence="2">Uncharacterized protein</fullName>
    </submittedName>
</protein>
<feature type="transmembrane region" description="Helical" evidence="1">
    <location>
        <begin position="62"/>
        <end position="79"/>
    </location>
</feature>
<keyword evidence="1" id="KW-0812">Transmembrane</keyword>
<proteinExistence type="predicted"/>
<keyword evidence="1" id="KW-1133">Transmembrane helix</keyword>
<name>A0A9Y1BKN2_9ARCH</name>